<sequence length="95" mass="10145">MNETVTNAALSPAISCAGPFTADCSYVSSSGTSPIAATTPTSYNEDEVLIEEKPSIPSSDPALWQGSAPNWYNDILLLRLRCPSATSLYLMNRDS</sequence>
<dbReference type="Proteomes" id="UP000299102">
    <property type="component" value="Unassembled WGS sequence"/>
</dbReference>
<protein>
    <submittedName>
        <fullName evidence="1">Uncharacterized protein</fullName>
    </submittedName>
</protein>
<dbReference type="OrthoDB" id="10430733at2759"/>
<comment type="caution">
    <text evidence="1">The sequence shown here is derived from an EMBL/GenBank/DDBJ whole genome shotgun (WGS) entry which is preliminary data.</text>
</comment>
<keyword evidence="2" id="KW-1185">Reference proteome</keyword>
<evidence type="ECO:0000313" key="2">
    <source>
        <dbReference type="Proteomes" id="UP000299102"/>
    </source>
</evidence>
<dbReference type="AlphaFoldDB" id="A0A4C1VUG2"/>
<gene>
    <name evidence="1" type="ORF">EVAR_25785_1</name>
</gene>
<evidence type="ECO:0000313" key="1">
    <source>
        <dbReference type="EMBL" id="GBP42160.1"/>
    </source>
</evidence>
<organism evidence="1 2">
    <name type="scientific">Eumeta variegata</name>
    <name type="common">Bagworm moth</name>
    <name type="synonym">Eumeta japonica</name>
    <dbReference type="NCBI Taxonomy" id="151549"/>
    <lineage>
        <taxon>Eukaryota</taxon>
        <taxon>Metazoa</taxon>
        <taxon>Ecdysozoa</taxon>
        <taxon>Arthropoda</taxon>
        <taxon>Hexapoda</taxon>
        <taxon>Insecta</taxon>
        <taxon>Pterygota</taxon>
        <taxon>Neoptera</taxon>
        <taxon>Endopterygota</taxon>
        <taxon>Lepidoptera</taxon>
        <taxon>Glossata</taxon>
        <taxon>Ditrysia</taxon>
        <taxon>Tineoidea</taxon>
        <taxon>Psychidae</taxon>
        <taxon>Oiketicinae</taxon>
        <taxon>Eumeta</taxon>
    </lineage>
</organism>
<accession>A0A4C1VUG2</accession>
<reference evidence="1 2" key="1">
    <citation type="journal article" date="2019" name="Commun. Biol.">
        <title>The bagworm genome reveals a unique fibroin gene that provides high tensile strength.</title>
        <authorList>
            <person name="Kono N."/>
            <person name="Nakamura H."/>
            <person name="Ohtoshi R."/>
            <person name="Tomita M."/>
            <person name="Numata K."/>
            <person name="Arakawa K."/>
        </authorList>
    </citation>
    <scope>NUCLEOTIDE SEQUENCE [LARGE SCALE GENOMIC DNA]</scope>
</reference>
<name>A0A4C1VUG2_EUMVA</name>
<proteinExistence type="predicted"/>
<dbReference type="EMBL" id="BGZK01000413">
    <property type="protein sequence ID" value="GBP42160.1"/>
    <property type="molecule type" value="Genomic_DNA"/>
</dbReference>